<protein>
    <recommendedName>
        <fullName evidence="3">DDHD domain-containing protein</fullName>
    </recommendedName>
</protein>
<name>A0A8C4WZC1_EPTBU</name>
<reference evidence="4" key="1">
    <citation type="submission" date="2025-08" db="UniProtKB">
        <authorList>
            <consortium name="Ensembl"/>
        </authorList>
    </citation>
    <scope>IDENTIFICATION</scope>
</reference>
<dbReference type="InterPro" id="IPR058055">
    <property type="entry name" value="PA-PLA1"/>
</dbReference>
<evidence type="ECO:0000259" key="3">
    <source>
        <dbReference type="PROSITE" id="PS51043"/>
    </source>
</evidence>
<evidence type="ECO:0000256" key="2">
    <source>
        <dbReference type="SAM" id="MobiDB-lite"/>
    </source>
</evidence>
<dbReference type="SMART" id="SM01127">
    <property type="entry name" value="DDHD"/>
    <property type="match status" value="1"/>
</dbReference>
<proteinExistence type="inferred from homology"/>
<dbReference type="PROSITE" id="PS51043">
    <property type="entry name" value="DDHD"/>
    <property type="match status" value="1"/>
</dbReference>
<dbReference type="GO" id="GO:0004620">
    <property type="term" value="F:phospholipase activity"/>
    <property type="evidence" value="ECO:0007669"/>
    <property type="project" value="TreeGrafter"/>
</dbReference>
<dbReference type="GO" id="GO:0046872">
    <property type="term" value="F:metal ion binding"/>
    <property type="evidence" value="ECO:0007669"/>
    <property type="project" value="InterPro"/>
</dbReference>
<dbReference type="SUPFAM" id="SSF53474">
    <property type="entry name" value="alpha/beta-Hydrolases"/>
    <property type="match status" value="1"/>
</dbReference>
<dbReference type="PANTHER" id="PTHR23509:SF10">
    <property type="entry name" value="LD21067P"/>
    <property type="match status" value="1"/>
</dbReference>
<dbReference type="OMA" id="MYYTSSI"/>
<dbReference type="AlphaFoldDB" id="A0A8C4WZC1"/>
<keyword evidence="5" id="KW-1185">Reference proteome</keyword>
<dbReference type="GO" id="GO:0030134">
    <property type="term" value="C:COPII-coated ER to Golgi transport vesicle"/>
    <property type="evidence" value="ECO:0007669"/>
    <property type="project" value="TreeGrafter"/>
</dbReference>
<dbReference type="Ensembl" id="ENSEBUT00000022541.1">
    <property type="protein sequence ID" value="ENSEBUP00000021965.1"/>
    <property type="gene ID" value="ENSEBUG00000013552.1"/>
</dbReference>
<dbReference type="Proteomes" id="UP000694388">
    <property type="component" value="Unplaced"/>
</dbReference>
<sequence>MVPGIGPTCDLRCRGPIACVNAFRQTSLSLLASHFPPYTPRLQVLPITWRWALRGRDCVDGPESQAETSGLDDRLRRLSLPSVPRLRSFANDTLLDVLLYGSLPSRHAIQAAVAQELCALRKRFLKRNPGFTGGVSVAGHSLGSLILFDLLAGQGDGQTPWVVQDPHSVSQLDFTPCHLFALGSPIAAYLAARGQDTLCGYQLSGCAQVFNIFHPLDPVAYRLEPLLVNDVPPPVLLPHHRGRERLHREVRAAILRLSVPLRAAWKALQHQLAGGGETAEEVTQKKEGGAMEGQHQDVGEHQRESVKKSDKESEETATGMHAKESAAKGESDQEPGLAPKTNSDSSDVEKPDGAEAAPMGRLNGGRRVDFVLQEAPIESVNEYLFALQSHLCYWESEDTALFLLKEMYRPPSPEVGRSKQEQGLKASKSGGNFK</sequence>
<dbReference type="Pfam" id="PF02862">
    <property type="entry name" value="DDHD"/>
    <property type="match status" value="1"/>
</dbReference>
<dbReference type="GeneTree" id="ENSGT00940000169275"/>
<dbReference type="PANTHER" id="PTHR23509">
    <property type="entry name" value="PA-PL1 PHOSPHOLIPASE FAMILY"/>
    <property type="match status" value="1"/>
</dbReference>
<reference evidence="4" key="2">
    <citation type="submission" date="2025-09" db="UniProtKB">
        <authorList>
            <consortium name="Ensembl"/>
        </authorList>
    </citation>
    <scope>IDENTIFICATION</scope>
</reference>
<dbReference type="InterPro" id="IPR004177">
    <property type="entry name" value="DDHD_dom"/>
</dbReference>
<feature type="region of interest" description="Disordered" evidence="2">
    <location>
        <begin position="273"/>
        <end position="362"/>
    </location>
</feature>
<organism evidence="4 5">
    <name type="scientific">Eptatretus burgeri</name>
    <name type="common">Inshore hagfish</name>
    <dbReference type="NCBI Taxonomy" id="7764"/>
    <lineage>
        <taxon>Eukaryota</taxon>
        <taxon>Metazoa</taxon>
        <taxon>Chordata</taxon>
        <taxon>Craniata</taxon>
        <taxon>Vertebrata</taxon>
        <taxon>Cyclostomata</taxon>
        <taxon>Myxini</taxon>
        <taxon>Myxiniformes</taxon>
        <taxon>Myxinidae</taxon>
        <taxon>Eptatretinae</taxon>
        <taxon>Eptatretus</taxon>
    </lineage>
</organism>
<evidence type="ECO:0000313" key="4">
    <source>
        <dbReference type="Ensembl" id="ENSEBUP00000021965.1"/>
    </source>
</evidence>
<feature type="region of interest" description="Disordered" evidence="2">
    <location>
        <begin position="410"/>
        <end position="434"/>
    </location>
</feature>
<comment type="similarity">
    <text evidence="1">Belongs to the PA-PLA1 family.</text>
</comment>
<feature type="compositionally biased region" description="Basic and acidic residues" evidence="2">
    <location>
        <begin position="282"/>
        <end position="311"/>
    </location>
</feature>
<accession>A0A8C4WZC1</accession>
<evidence type="ECO:0000313" key="5">
    <source>
        <dbReference type="Proteomes" id="UP000694388"/>
    </source>
</evidence>
<feature type="domain" description="DDHD" evidence="3">
    <location>
        <begin position="172"/>
        <end position="409"/>
    </location>
</feature>
<feature type="compositionally biased region" description="Basic and acidic residues" evidence="2">
    <location>
        <begin position="321"/>
        <end position="331"/>
    </location>
</feature>
<dbReference type="InterPro" id="IPR029058">
    <property type="entry name" value="AB_hydrolase_fold"/>
</dbReference>
<evidence type="ECO:0000256" key="1">
    <source>
        <dbReference type="ARBA" id="ARBA00038464"/>
    </source>
</evidence>